<gene>
    <name evidence="3" type="ORF">SAMN04488074_11674</name>
</gene>
<dbReference type="Pfam" id="PF12697">
    <property type="entry name" value="Abhydrolase_6"/>
    <property type="match status" value="1"/>
</dbReference>
<dbReference type="SUPFAM" id="SSF53474">
    <property type="entry name" value="alpha/beta-Hydrolases"/>
    <property type="match status" value="1"/>
</dbReference>
<evidence type="ECO:0000313" key="3">
    <source>
        <dbReference type="EMBL" id="SDM07660.1"/>
    </source>
</evidence>
<feature type="signal peptide" evidence="1">
    <location>
        <begin position="1"/>
        <end position="24"/>
    </location>
</feature>
<dbReference type="GO" id="GO:0016787">
    <property type="term" value="F:hydrolase activity"/>
    <property type="evidence" value="ECO:0007669"/>
    <property type="project" value="UniProtKB-KW"/>
</dbReference>
<feature type="chain" id="PRO_5038509587" evidence="1">
    <location>
        <begin position="25"/>
        <end position="333"/>
    </location>
</feature>
<dbReference type="InterPro" id="IPR029058">
    <property type="entry name" value="AB_hydrolase_fold"/>
</dbReference>
<dbReference type="Proteomes" id="UP000199682">
    <property type="component" value="Unassembled WGS sequence"/>
</dbReference>
<sequence length="333" mass="35248">MRFRRLCAAVLLAALLPVPAPASAAATTCEDVYTPVQFGLIRQTMYGRLCVPQGAKTVQVLIPGGTYTSGYWDIPVDGETRSVTRAMNKAGIATMAVDRIGSGRSTKPLSILVDVPNQAEAVHQVIGNLRPRFAKVLVGGHSIGSAIAMAEAGRYRDVDGVLVTGMTHQWDYVRAVPALTNLIPALIDPKLSLRGLDVGYLTTAPGSRYTMFHAPGPSIAAVNTLDEATKDVVSAGEFVTTALMSNLVLPVSALINVPVMTVQTSADYFCGTPPLGADCSSAQALVRSEKPFYPKAPRLDGFVVNGYGHVFNFDTKTAGGYHAAVIAWQRGLG</sequence>
<evidence type="ECO:0000313" key="4">
    <source>
        <dbReference type="Proteomes" id="UP000199682"/>
    </source>
</evidence>
<dbReference type="AlphaFoldDB" id="A0A1G9Q9R8"/>
<organism evidence="3 4">
    <name type="scientific">Lentzea albidocapillata subsp. violacea</name>
    <dbReference type="NCBI Taxonomy" id="128104"/>
    <lineage>
        <taxon>Bacteria</taxon>
        <taxon>Bacillati</taxon>
        <taxon>Actinomycetota</taxon>
        <taxon>Actinomycetes</taxon>
        <taxon>Pseudonocardiales</taxon>
        <taxon>Pseudonocardiaceae</taxon>
        <taxon>Lentzea</taxon>
    </lineage>
</organism>
<dbReference type="EMBL" id="FNET01000016">
    <property type="protein sequence ID" value="SDM07660.1"/>
    <property type="molecule type" value="Genomic_DNA"/>
</dbReference>
<reference evidence="4" key="1">
    <citation type="submission" date="2016-10" db="EMBL/GenBank/DDBJ databases">
        <authorList>
            <person name="Varghese N."/>
            <person name="Submissions S."/>
        </authorList>
    </citation>
    <scope>NUCLEOTIDE SEQUENCE [LARGE SCALE GENOMIC DNA]</scope>
    <source>
        <strain evidence="4">DSM 44796</strain>
    </source>
</reference>
<dbReference type="Gene3D" id="3.40.50.1820">
    <property type="entry name" value="alpha/beta hydrolase"/>
    <property type="match status" value="1"/>
</dbReference>
<dbReference type="InterPro" id="IPR000073">
    <property type="entry name" value="AB_hydrolase_1"/>
</dbReference>
<feature type="domain" description="AB hydrolase-1" evidence="2">
    <location>
        <begin position="60"/>
        <end position="313"/>
    </location>
</feature>
<accession>A0A1G9Q9R8</accession>
<protein>
    <submittedName>
        <fullName evidence="3">Alpha/beta hydrolase family protein</fullName>
    </submittedName>
</protein>
<evidence type="ECO:0000256" key="1">
    <source>
        <dbReference type="SAM" id="SignalP"/>
    </source>
</evidence>
<dbReference type="RefSeq" id="WP_090011129.1">
    <property type="nucleotide sequence ID" value="NZ_FNET01000016.1"/>
</dbReference>
<proteinExistence type="predicted"/>
<keyword evidence="1" id="KW-0732">Signal</keyword>
<keyword evidence="3" id="KW-0378">Hydrolase</keyword>
<evidence type="ECO:0000259" key="2">
    <source>
        <dbReference type="Pfam" id="PF12697"/>
    </source>
</evidence>
<name>A0A1G9Q9R8_9PSEU</name>